<dbReference type="OrthoDB" id="10212918at2759"/>
<evidence type="ECO:0000256" key="2">
    <source>
        <dbReference type="SAM" id="MobiDB-lite"/>
    </source>
</evidence>
<dbReference type="AlphaFoldDB" id="A0A813PEV1"/>
<evidence type="ECO:0000313" key="4">
    <source>
        <dbReference type="Proteomes" id="UP000663891"/>
    </source>
</evidence>
<feature type="coiled-coil region" evidence="1">
    <location>
        <begin position="337"/>
        <end position="364"/>
    </location>
</feature>
<organism evidence="3 4">
    <name type="scientific">Adineta steineri</name>
    <dbReference type="NCBI Taxonomy" id="433720"/>
    <lineage>
        <taxon>Eukaryota</taxon>
        <taxon>Metazoa</taxon>
        <taxon>Spiralia</taxon>
        <taxon>Gnathifera</taxon>
        <taxon>Rotifera</taxon>
        <taxon>Eurotatoria</taxon>
        <taxon>Bdelloidea</taxon>
        <taxon>Adinetida</taxon>
        <taxon>Adinetidae</taxon>
        <taxon>Adineta</taxon>
    </lineage>
</organism>
<reference evidence="3" key="1">
    <citation type="submission" date="2021-02" db="EMBL/GenBank/DDBJ databases">
        <authorList>
            <person name="Nowell W R."/>
        </authorList>
    </citation>
    <scope>NUCLEOTIDE SEQUENCE</scope>
</reference>
<keyword evidence="1" id="KW-0175">Coiled coil</keyword>
<accession>A0A813PEV1</accession>
<feature type="compositionally biased region" description="Low complexity" evidence="2">
    <location>
        <begin position="254"/>
        <end position="271"/>
    </location>
</feature>
<gene>
    <name evidence="3" type="ORF">VCS650_LOCUS1418</name>
</gene>
<sequence>MGQIITGSSDPFAQHTKFSQGPPYSYMADENAHLLIGPAQSYMTEEQAQIEDQRLKRITRTGLAIKIMFAITYEAKQDLNDEVFQAIKDIEKRIIEIPKQINLGISTMCAAEEQFDFRMLLALQGYKQQVSDTIQALKTNLEQLKILQKIKQNNHSTQQRHHRTASHEFSRTNQNVHLNHLLQMSQPSHRAASNQFGSTGQNLRLNYPIAMSHVDTRIEEQIDEHKNIIILAIKTLIGLDDQFGIMSSAYSSVSDVTSSDSSGTSVESDPSSIERSGASDDLSARSRNPHSHPTGGGGGISSIVHHDSTVNSFNNSLTNVKSARKDLNDPITQHKKIMEIQKKIESLENKLMLAISAMIELDQQLSNQYKILKLFLIFLIF</sequence>
<proteinExistence type="predicted"/>
<protein>
    <submittedName>
        <fullName evidence="3">Uncharacterized protein</fullName>
    </submittedName>
</protein>
<dbReference type="EMBL" id="CAJNON010000006">
    <property type="protein sequence ID" value="CAF0753991.1"/>
    <property type="molecule type" value="Genomic_DNA"/>
</dbReference>
<name>A0A813PEV1_9BILA</name>
<evidence type="ECO:0000256" key="1">
    <source>
        <dbReference type="SAM" id="Coils"/>
    </source>
</evidence>
<dbReference type="Proteomes" id="UP000663891">
    <property type="component" value="Unassembled WGS sequence"/>
</dbReference>
<evidence type="ECO:0000313" key="3">
    <source>
        <dbReference type="EMBL" id="CAF0753991.1"/>
    </source>
</evidence>
<feature type="coiled-coil region" evidence="1">
    <location>
        <begin position="127"/>
        <end position="154"/>
    </location>
</feature>
<comment type="caution">
    <text evidence="3">The sequence shown here is derived from an EMBL/GenBank/DDBJ whole genome shotgun (WGS) entry which is preliminary data.</text>
</comment>
<feature type="region of interest" description="Disordered" evidence="2">
    <location>
        <begin position="254"/>
        <end position="301"/>
    </location>
</feature>